<gene>
    <name evidence="3" type="ORF">CTEN210_05994</name>
</gene>
<dbReference type="EMBL" id="BLLK01000038">
    <property type="protein sequence ID" value="GFH49518.1"/>
    <property type="molecule type" value="Genomic_DNA"/>
</dbReference>
<sequence length="339" mass="38997">MKAHKRSISTLDQLNFVLVGTTKTRFEKEDKSDDDDSRDINLFFSRSKRVNCNDFVNLCTKYPWKCKRCDRKGRSFLHHLVQRQPSVLSVSTVLDIAPDTIMKQDCDGSIPIHLAVINGASHQVIQYLINICPETVKVENRWGYSVCSFLFDRCVVELSYMKCPHYRANIWKTIEALLKAIVHTDLRGVRPSISLLHMATDFACPIGILIEILKDFPAMTRYRDEKGRIPLARAAVAPAHVVTPQFLQTMIEFDPTMLLEQDYDGRIPLHLAIAFNREWDMVIKYMIQQSPGSIRIPDGMTGLYPFMMLCNKSWASLSHLHDTISLCTDVFNHYQVERK</sequence>
<dbReference type="Gene3D" id="1.25.40.20">
    <property type="entry name" value="Ankyrin repeat-containing domain"/>
    <property type="match status" value="1"/>
</dbReference>
<dbReference type="SUPFAM" id="SSF48403">
    <property type="entry name" value="Ankyrin repeat"/>
    <property type="match status" value="1"/>
</dbReference>
<dbReference type="GO" id="GO:0005886">
    <property type="term" value="C:plasma membrane"/>
    <property type="evidence" value="ECO:0007669"/>
    <property type="project" value="TreeGrafter"/>
</dbReference>
<reference evidence="3 4" key="1">
    <citation type="journal article" date="2021" name="Sci. Rep.">
        <title>The genome of the diatom Chaetoceros tenuissimus carries an ancient integrated fragment of an extant virus.</title>
        <authorList>
            <person name="Hongo Y."/>
            <person name="Kimura K."/>
            <person name="Takaki Y."/>
            <person name="Yoshida Y."/>
            <person name="Baba S."/>
            <person name="Kobayashi G."/>
            <person name="Nagasaki K."/>
            <person name="Hano T."/>
            <person name="Tomaru Y."/>
        </authorList>
    </citation>
    <scope>NUCLEOTIDE SEQUENCE [LARGE SCALE GENOMIC DNA]</scope>
    <source>
        <strain evidence="3 4">NIES-3715</strain>
    </source>
</reference>
<dbReference type="Proteomes" id="UP001054902">
    <property type="component" value="Unassembled WGS sequence"/>
</dbReference>
<accession>A0AAD3H4A5</accession>
<proteinExistence type="predicted"/>
<dbReference type="PANTHER" id="PTHR24186:SF38">
    <property type="entry name" value="ANKYRIN REPEAT FAMILY PROTEIN"/>
    <property type="match status" value="1"/>
</dbReference>
<keyword evidence="4" id="KW-1185">Reference proteome</keyword>
<comment type="caution">
    <text evidence="3">The sequence shown here is derived from an EMBL/GenBank/DDBJ whole genome shotgun (WGS) entry which is preliminary data.</text>
</comment>
<organism evidence="3 4">
    <name type="scientific">Chaetoceros tenuissimus</name>
    <dbReference type="NCBI Taxonomy" id="426638"/>
    <lineage>
        <taxon>Eukaryota</taxon>
        <taxon>Sar</taxon>
        <taxon>Stramenopiles</taxon>
        <taxon>Ochrophyta</taxon>
        <taxon>Bacillariophyta</taxon>
        <taxon>Coscinodiscophyceae</taxon>
        <taxon>Chaetocerotophycidae</taxon>
        <taxon>Chaetocerotales</taxon>
        <taxon>Chaetocerotaceae</taxon>
        <taxon>Chaetoceros</taxon>
    </lineage>
</organism>
<dbReference type="PANTHER" id="PTHR24186">
    <property type="entry name" value="PROTEIN PHOSPHATASE 1 REGULATORY SUBUNIT"/>
    <property type="match status" value="1"/>
</dbReference>
<dbReference type="AlphaFoldDB" id="A0AAD3H4A5"/>
<dbReference type="InterPro" id="IPR036770">
    <property type="entry name" value="Ankyrin_rpt-contain_sf"/>
</dbReference>
<keyword evidence="1" id="KW-0677">Repeat</keyword>
<evidence type="ECO:0000313" key="3">
    <source>
        <dbReference type="EMBL" id="GFH49518.1"/>
    </source>
</evidence>
<name>A0AAD3H4A5_9STRA</name>
<evidence type="ECO:0000313" key="4">
    <source>
        <dbReference type="Proteomes" id="UP001054902"/>
    </source>
</evidence>
<evidence type="ECO:0000256" key="2">
    <source>
        <dbReference type="ARBA" id="ARBA00023043"/>
    </source>
</evidence>
<evidence type="ECO:0000256" key="1">
    <source>
        <dbReference type="ARBA" id="ARBA00022737"/>
    </source>
</evidence>
<keyword evidence="2" id="KW-0040">ANK repeat</keyword>
<protein>
    <submittedName>
        <fullName evidence="3">Uncharacterized protein</fullName>
    </submittedName>
</protein>